<feature type="compositionally biased region" description="Gly residues" evidence="1">
    <location>
        <begin position="178"/>
        <end position="187"/>
    </location>
</feature>
<sequence>MMNKPQPRSRSHSRKPSRQSKTNLNHLTLAPLTTTQPPVEDSTHASYPRTSYIEDKSAPTTPSILSRSGSRKQLAPNSSRNLKSLGHGGFGDSKFAGPGLTAVDSSFAYAGEPFGLAARSHQDNTTTVLAGGTPKAKSSTALNPHAPASAPSDGQHRRHHQRSRTGGSIHSAAAIGPRRGGGGGGGDAAAADDTWLQRVGTAIASSTRDAKGQSWLVSRASSTSLVSHPNAYSSDEEDGRSPAVAYKGLKGPSSGSRAQLDLDDELGVASPRFSRLASRNPSQPASRRQSRRGSRAEEDMEEERQDEDEVARLTRERSSGLGGWVDKFIGLSLFNVDEDREESADEAVAGESAEDAKNRKTAELKRRREEKEQLLAKQQAAEKEGAVEVERPKEEQGGWQDAAWLLSVASKILI</sequence>
<feature type="compositionally biased region" description="Acidic residues" evidence="1">
    <location>
        <begin position="298"/>
        <end position="309"/>
    </location>
</feature>
<feature type="region of interest" description="Disordered" evidence="1">
    <location>
        <begin position="339"/>
        <end position="372"/>
    </location>
</feature>
<feature type="region of interest" description="Disordered" evidence="1">
    <location>
        <begin position="117"/>
        <end position="192"/>
    </location>
</feature>
<evidence type="ECO:0000256" key="1">
    <source>
        <dbReference type="SAM" id="MobiDB-lite"/>
    </source>
</evidence>
<dbReference type="EMBL" id="ML991829">
    <property type="protein sequence ID" value="KAF2231275.1"/>
    <property type="molecule type" value="Genomic_DNA"/>
</dbReference>
<feature type="compositionally biased region" description="Polar residues" evidence="1">
    <location>
        <begin position="219"/>
        <end position="233"/>
    </location>
</feature>
<feature type="compositionally biased region" description="Low complexity" evidence="1">
    <location>
        <begin position="277"/>
        <end position="287"/>
    </location>
</feature>
<dbReference type="AlphaFoldDB" id="A0A6A6GZS5"/>
<reference evidence="2" key="1">
    <citation type="journal article" date="2020" name="Stud. Mycol.">
        <title>101 Dothideomycetes genomes: a test case for predicting lifestyles and emergence of pathogens.</title>
        <authorList>
            <person name="Haridas S."/>
            <person name="Albert R."/>
            <person name="Binder M."/>
            <person name="Bloem J."/>
            <person name="Labutti K."/>
            <person name="Salamov A."/>
            <person name="Andreopoulos B."/>
            <person name="Baker S."/>
            <person name="Barry K."/>
            <person name="Bills G."/>
            <person name="Bluhm B."/>
            <person name="Cannon C."/>
            <person name="Castanera R."/>
            <person name="Culley D."/>
            <person name="Daum C."/>
            <person name="Ezra D."/>
            <person name="Gonzalez J."/>
            <person name="Henrissat B."/>
            <person name="Kuo A."/>
            <person name="Liang C."/>
            <person name="Lipzen A."/>
            <person name="Lutzoni F."/>
            <person name="Magnuson J."/>
            <person name="Mondo S."/>
            <person name="Nolan M."/>
            <person name="Ohm R."/>
            <person name="Pangilinan J."/>
            <person name="Park H.-J."/>
            <person name="Ramirez L."/>
            <person name="Alfaro M."/>
            <person name="Sun H."/>
            <person name="Tritt A."/>
            <person name="Yoshinaga Y."/>
            <person name="Zwiers L.-H."/>
            <person name="Turgeon B."/>
            <person name="Goodwin S."/>
            <person name="Spatafora J."/>
            <person name="Crous P."/>
            <person name="Grigoriev I."/>
        </authorList>
    </citation>
    <scope>NUCLEOTIDE SEQUENCE</scope>
    <source>
        <strain evidence="2">Tuck. ex Michener</strain>
    </source>
</reference>
<gene>
    <name evidence="2" type="ORF">EV356DRAFT_299466</name>
</gene>
<name>A0A6A6GZS5_VIRVR</name>
<feature type="region of interest" description="Disordered" evidence="1">
    <location>
        <begin position="1"/>
        <end position="97"/>
    </location>
</feature>
<feature type="compositionally biased region" description="Polar residues" evidence="1">
    <location>
        <begin position="58"/>
        <end position="68"/>
    </location>
</feature>
<dbReference type="Pfam" id="PF13136">
    <property type="entry name" value="DUF3984"/>
    <property type="match status" value="2"/>
</dbReference>
<feature type="region of interest" description="Disordered" evidence="1">
    <location>
        <begin position="219"/>
        <end position="318"/>
    </location>
</feature>
<protein>
    <submittedName>
        <fullName evidence="2">Uncharacterized protein</fullName>
    </submittedName>
</protein>
<dbReference type="OrthoDB" id="5339776at2759"/>
<evidence type="ECO:0000313" key="3">
    <source>
        <dbReference type="Proteomes" id="UP000800092"/>
    </source>
</evidence>
<organism evidence="2 3">
    <name type="scientific">Viridothelium virens</name>
    <name type="common">Speckled blister lichen</name>
    <name type="synonym">Trypethelium virens</name>
    <dbReference type="NCBI Taxonomy" id="1048519"/>
    <lineage>
        <taxon>Eukaryota</taxon>
        <taxon>Fungi</taxon>
        <taxon>Dikarya</taxon>
        <taxon>Ascomycota</taxon>
        <taxon>Pezizomycotina</taxon>
        <taxon>Dothideomycetes</taxon>
        <taxon>Dothideomycetes incertae sedis</taxon>
        <taxon>Trypetheliales</taxon>
        <taxon>Trypetheliaceae</taxon>
        <taxon>Viridothelium</taxon>
    </lineage>
</organism>
<keyword evidence="3" id="KW-1185">Reference proteome</keyword>
<feature type="compositionally biased region" description="Low complexity" evidence="1">
    <location>
        <begin position="27"/>
        <end position="38"/>
    </location>
</feature>
<proteinExistence type="predicted"/>
<evidence type="ECO:0000313" key="2">
    <source>
        <dbReference type="EMBL" id="KAF2231275.1"/>
    </source>
</evidence>
<feature type="compositionally biased region" description="Basic residues" evidence="1">
    <location>
        <begin position="7"/>
        <end position="18"/>
    </location>
</feature>
<accession>A0A6A6GZS5</accession>
<dbReference type="InterPro" id="IPR025040">
    <property type="entry name" value="DUF3984"/>
</dbReference>
<dbReference type="Proteomes" id="UP000800092">
    <property type="component" value="Unassembled WGS sequence"/>
</dbReference>
<feature type="compositionally biased region" description="Basic and acidic residues" evidence="1">
    <location>
        <begin position="354"/>
        <end position="372"/>
    </location>
</feature>